<evidence type="ECO:0000256" key="8">
    <source>
        <dbReference type="ARBA" id="ARBA00022963"/>
    </source>
</evidence>
<evidence type="ECO:0000256" key="11">
    <source>
        <dbReference type="ARBA" id="ARBA00047535"/>
    </source>
</evidence>
<evidence type="ECO:0000256" key="15">
    <source>
        <dbReference type="ARBA" id="ARBA00048373"/>
    </source>
</evidence>
<keyword evidence="9 22" id="KW-0443">Lipid metabolism</keyword>
<dbReference type="GO" id="GO:0050482">
    <property type="term" value="P:arachidonate secretion"/>
    <property type="evidence" value="ECO:0007669"/>
    <property type="project" value="InterPro"/>
</dbReference>
<comment type="catalytic activity">
    <reaction evidence="22">
        <text>a 1,2-diacyl-sn-glycero-3-phosphocholine + H2O = a 1-acyl-sn-glycero-3-phosphocholine + a fatty acid + H(+)</text>
        <dbReference type="Rhea" id="RHEA:15801"/>
        <dbReference type="ChEBI" id="CHEBI:15377"/>
        <dbReference type="ChEBI" id="CHEBI:15378"/>
        <dbReference type="ChEBI" id="CHEBI:28868"/>
        <dbReference type="ChEBI" id="CHEBI:57643"/>
        <dbReference type="ChEBI" id="CHEBI:58168"/>
        <dbReference type="EC" id="3.1.1.4"/>
    </reaction>
</comment>
<feature type="disulfide bond" evidence="20">
    <location>
        <begin position="41"/>
        <end position="57"/>
    </location>
</feature>
<proteinExistence type="inferred from homology"/>
<evidence type="ECO:0000256" key="20">
    <source>
        <dbReference type="PIRSR" id="PIRSR601211-3"/>
    </source>
</evidence>
<keyword evidence="7 19" id="KW-0106">Calcium</keyword>
<evidence type="ECO:0000256" key="16">
    <source>
        <dbReference type="ARBA" id="ARBA00048699"/>
    </source>
</evidence>
<dbReference type="GO" id="GO:0005576">
    <property type="term" value="C:extracellular region"/>
    <property type="evidence" value="ECO:0007669"/>
    <property type="project" value="UniProtKB-SubCell"/>
</dbReference>
<dbReference type="EC" id="3.1.1.4" evidence="2 22"/>
<evidence type="ECO:0000256" key="22">
    <source>
        <dbReference type="RuleBase" id="RU361236"/>
    </source>
</evidence>
<evidence type="ECO:0000256" key="4">
    <source>
        <dbReference type="ARBA" id="ARBA00022723"/>
    </source>
</evidence>
<evidence type="ECO:0000256" key="21">
    <source>
        <dbReference type="RuleBase" id="RU003654"/>
    </source>
</evidence>
<dbReference type="InterPro" id="IPR033113">
    <property type="entry name" value="PLA2_histidine"/>
</dbReference>
<feature type="active site" evidence="18">
    <location>
        <position position="111"/>
    </location>
</feature>
<dbReference type="InterPro" id="IPR036444">
    <property type="entry name" value="PLipase_A2_dom_sf"/>
</dbReference>
<reference evidence="24" key="2">
    <citation type="submission" date="2025-09" db="UniProtKB">
        <authorList>
            <consortium name="Ensembl"/>
        </authorList>
    </citation>
    <scope>IDENTIFICATION</scope>
</reference>
<dbReference type="InterPro" id="IPR016090">
    <property type="entry name" value="PLA2-like_dom"/>
</dbReference>
<dbReference type="GO" id="GO:0005102">
    <property type="term" value="F:signaling receptor binding"/>
    <property type="evidence" value="ECO:0007669"/>
    <property type="project" value="UniProtKB-ARBA"/>
</dbReference>
<dbReference type="PANTHER" id="PTHR11716">
    <property type="entry name" value="PHOSPHOLIPASE A2 FAMILY MEMBER"/>
    <property type="match status" value="1"/>
</dbReference>
<dbReference type="InterPro" id="IPR001211">
    <property type="entry name" value="PLA2"/>
</dbReference>
<keyword evidence="10 20" id="KW-1015">Disulfide bond</keyword>
<dbReference type="PROSITE" id="PS00118">
    <property type="entry name" value="PA2_HIS"/>
    <property type="match status" value="1"/>
</dbReference>
<dbReference type="GO" id="GO:0048146">
    <property type="term" value="P:positive regulation of fibroblast proliferation"/>
    <property type="evidence" value="ECO:0007669"/>
    <property type="project" value="TreeGrafter"/>
</dbReference>
<reference evidence="24" key="1">
    <citation type="submission" date="2025-08" db="UniProtKB">
        <authorList>
            <consortium name="Ensembl"/>
        </authorList>
    </citation>
    <scope>IDENTIFICATION</scope>
</reference>
<dbReference type="GO" id="GO:0006633">
    <property type="term" value="P:fatty acid biosynthetic process"/>
    <property type="evidence" value="ECO:0007669"/>
    <property type="project" value="TreeGrafter"/>
</dbReference>
<keyword evidence="25" id="KW-1185">Reference proteome</keyword>
<dbReference type="Gene3D" id="1.20.90.10">
    <property type="entry name" value="Phospholipase A2 domain"/>
    <property type="match status" value="1"/>
</dbReference>
<evidence type="ECO:0000256" key="7">
    <source>
        <dbReference type="ARBA" id="ARBA00022837"/>
    </source>
</evidence>
<keyword evidence="5" id="KW-0732">Signal</keyword>
<dbReference type="InterPro" id="IPR033112">
    <property type="entry name" value="PLA2_Asp_AS"/>
</dbReference>
<dbReference type="Pfam" id="PF00068">
    <property type="entry name" value="Phospholip_A2_1"/>
    <property type="match status" value="1"/>
</dbReference>
<comment type="subcellular location">
    <subcellularLocation>
        <location evidence="1 22">Secreted</location>
    </subcellularLocation>
</comment>
<dbReference type="PROSITE" id="PS00119">
    <property type="entry name" value="PA2_ASP"/>
    <property type="match status" value="1"/>
</dbReference>
<feature type="disulfide bond" evidence="20">
    <location>
        <begin position="73"/>
        <end position="103"/>
    </location>
</feature>
<sequence>PVSTVTPARVPRALWQFRSLIECAIPGSSPYSEFNHYGCYCGFGGSGNPVDDLDKCCQTHDACYDASVNIPNCHTFFHNPYTQTYHYKCDGTKITCESTNNPCQMHVCQCDRAAAMCFAAAKYHPENKDLDKKKVCS</sequence>
<dbReference type="GO" id="GO:0047498">
    <property type="term" value="F:calcium-dependent phospholipase A2 activity"/>
    <property type="evidence" value="ECO:0007669"/>
    <property type="project" value="TreeGrafter"/>
</dbReference>
<comment type="catalytic activity">
    <reaction evidence="14">
        <text>1,2-dihexadecanoyl-sn-glycero-3-phosphocholine + H2O = 1-hexadecanoyl-sn-glycero-3-phosphocholine + hexadecanoate + H(+)</text>
        <dbReference type="Rhea" id="RHEA:41223"/>
        <dbReference type="ChEBI" id="CHEBI:7896"/>
        <dbReference type="ChEBI" id="CHEBI:15377"/>
        <dbReference type="ChEBI" id="CHEBI:15378"/>
        <dbReference type="ChEBI" id="CHEBI:72998"/>
        <dbReference type="ChEBI" id="CHEBI:72999"/>
    </reaction>
    <physiologicalReaction direction="left-to-right" evidence="14">
        <dbReference type="Rhea" id="RHEA:41224"/>
    </physiologicalReaction>
</comment>
<comment type="cofactor">
    <cofactor evidence="19">
        <name>Ca(2+)</name>
        <dbReference type="ChEBI" id="CHEBI:29108"/>
    </cofactor>
    <text evidence="19">Binds 1 Ca(2+) ion per subunit.</text>
</comment>
<dbReference type="Proteomes" id="UP000694545">
    <property type="component" value="Unplaced"/>
</dbReference>
<evidence type="ECO:0000313" key="25">
    <source>
        <dbReference type="Proteomes" id="UP000694545"/>
    </source>
</evidence>
<feature type="active site" evidence="18">
    <location>
        <position position="60"/>
    </location>
</feature>
<dbReference type="CDD" id="cd00125">
    <property type="entry name" value="PLA2c"/>
    <property type="match status" value="1"/>
</dbReference>
<evidence type="ECO:0000256" key="2">
    <source>
        <dbReference type="ARBA" id="ARBA00013278"/>
    </source>
</evidence>
<dbReference type="SMART" id="SM00085">
    <property type="entry name" value="PA2c"/>
    <property type="match status" value="1"/>
</dbReference>
<evidence type="ECO:0000256" key="18">
    <source>
        <dbReference type="PIRSR" id="PIRSR601211-1"/>
    </source>
</evidence>
<dbReference type="GO" id="GO:0005543">
    <property type="term" value="F:phospholipid binding"/>
    <property type="evidence" value="ECO:0007669"/>
    <property type="project" value="TreeGrafter"/>
</dbReference>
<evidence type="ECO:0000256" key="6">
    <source>
        <dbReference type="ARBA" id="ARBA00022801"/>
    </source>
</evidence>
<dbReference type="GO" id="GO:0016042">
    <property type="term" value="P:lipid catabolic process"/>
    <property type="evidence" value="ECO:0007669"/>
    <property type="project" value="UniProtKB-KW"/>
</dbReference>
<feature type="disulfide bond" evidence="20">
    <location>
        <begin position="63"/>
        <end position="110"/>
    </location>
</feature>
<keyword evidence="4 19" id="KW-0479">Metal-binding</keyword>
<dbReference type="OMA" id="KIVVECW"/>
<evidence type="ECO:0000256" key="14">
    <source>
        <dbReference type="ARBA" id="ARBA00048227"/>
    </source>
</evidence>
<name>A0A8D2IQN9_VARKO</name>
<dbReference type="GO" id="GO:0005509">
    <property type="term" value="F:calcium ion binding"/>
    <property type="evidence" value="ECO:0007669"/>
    <property type="project" value="InterPro"/>
</dbReference>
<feature type="binding site" evidence="19">
    <location>
        <position position="42"/>
    </location>
    <ligand>
        <name>Ca(2+)</name>
        <dbReference type="ChEBI" id="CHEBI:29108"/>
    </ligand>
</feature>
<feature type="binding site" evidence="19">
    <location>
        <position position="61"/>
    </location>
    <ligand>
        <name>Ca(2+)</name>
        <dbReference type="ChEBI" id="CHEBI:29108"/>
    </ligand>
</feature>
<dbReference type="FunFam" id="1.20.90.10:FF:000011">
    <property type="entry name" value="Phospholipase A(2)"/>
    <property type="match status" value="1"/>
</dbReference>
<keyword evidence="3 22" id="KW-0964">Secreted</keyword>
<feature type="disulfide bond" evidence="20">
    <location>
        <begin position="96"/>
        <end position="108"/>
    </location>
</feature>
<evidence type="ECO:0000256" key="3">
    <source>
        <dbReference type="ARBA" id="ARBA00022525"/>
    </source>
</evidence>
<evidence type="ECO:0000256" key="13">
    <source>
        <dbReference type="ARBA" id="ARBA00048221"/>
    </source>
</evidence>
<keyword evidence="8" id="KW-0442">Lipid degradation</keyword>
<evidence type="ECO:0000256" key="19">
    <source>
        <dbReference type="PIRSR" id="PIRSR601211-2"/>
    </source>
</evidence>
<evidence type="ECO:0000313" key="24">
    <source>
        <dbReference type="Ensembl" id="ENSVKKP00000001120.1"/>
    </source>
</evidence>
<evidence type="ECO:0000259" key="23">
    <source>
        <dbReference type="SMART" id="SM00085"/>
    </source>
</evidence>
<dbReference type="AlphaFoldDB" id="A0A8D2IQN9"/>
<evidence type="ECO:0000256" key="12">
    <source>
        <dbReference type="ARBA" id="ARBA00048015"/>
    </source>
</evidence>
<comment type="catalytic activity">
    <reaction evidence="11">
        <text>N,1-dihexadecanoyl-2-(9Z,12Z-octadecadienoyl)-sn-glycero-3-phosphoethanolamine + H2O = N,1-dihexadecanoyl-sn-glycero-3-phosphoethanolamine + (9Z,12Z)-octadecadienoate + H(+)</text>
        <dbReference type="Rhea" id="RHEA:56424"/>
        <dbReference type="ChEBI" id="CHEBI:15377"/>
        <dbReference type="ChEBI" id="CHEBI:15378"/>
        <dbReference type="ChEBI" id="CHEBI:30245"/>
        <dbReference type="ChEBI" id="CHEBI:85334"/>
        <dbReference type="ChEBI" id="CHEBI:85335"/>
    </reaction>
    <physiologicalReaction direction="left-to-right" evidence="11">
        <dbReference type="Rhea" id="RHEA:56425"/>
    </physiologicalReaction>
</comment>
<comment type="catalytic activity">
    <reaction evidence="16">
        <text>1-hexadecanoyl-2-(9Z-octadecenoyl)-sn-glycero-3-phosphocholine + H2O = 1-hexadecanoyl-sn-glycero-3-phosphocholine + (9Z)-octadecenoate + H(+)</text>
        <dbReference type="Rhea" id="RHEA:38779"/>
        <dbReference type="ChEBI" id="CHEBI:15377"/>
        <dbReference type="ChEBI" id="CHEBI:15378"/>
        <dbReference type="ChEBI" id="CHEBI:30823"/>
        <dbReference type="ChEBI" id="CHEBI:72998"/>
        <dbReference type="ChEBI" id="CHEBI:73001"/>
    </reaction>
    <physiologicalReaction direction="left-to-right" evidence="16">
        <dbReference type="Rhea" id="RHEA:38780"/>
    </physiologicalReaction>
</comment>
<organism evidence="24 25">
    <name type="scientific">Varanus komodoensis</name>
    <name type="common">Komodo dragon</name>
    <dbReference type="NCBI Taxonomy" id="61221"/>
    <lineage>
        <taxon>Eukaryota</taxon>
        <taxon>Metazoa</taxon>
        <taxon>Chordata</taxon>
        <taxon>Craniata</taxon>
        <taxon>Vertebrata</taxon>
        <taxon>Euteleostomi</taxon>
        <taxon>Lepidosauria</taxon>
        <taxon>Squamata</taxon>
        <taxon>Bifurcata</taxon>
        <taxon>Unidentata</taxon>
        <taxon>Episquamata</taxon>
        <taxon>Toxicofera</taxon>
        <taxon>Anguimorpha</taxon>
        <taxon>Paleoanguimorpha</taxon>
        <taxon>Varanoidea</taxon>
        <taxon>Varanidae</taxon>
        <taxon>Varanus</taxon>
    </lineage>
</organism>
<comment type="catalytic activity">
    <reaction evidence="13">
        <text>N-hexadecanoyl-1,2-di-(9Z-octadecenoyl)-sn-glycero-3-phosphoethanolamine + H2O = N-hexadecanoyl-1-(9Z-octadecenoyl)-sn-glycero-3-phosphoethanolamine + (9Z)-octadecenoate + H(+)</text>
        <dbReference type="Rhea" id="RHEA:45424"/>
        <dbReference type="ChEBI" id="CHEBI:15377"/>
        <dbReference type="ChEBI" id="CHEBI:15378"/>
        <dbReference type="ChEBI" id="CHEBI:30823"/>
        <dbReference type="ChEBI" id="CHEBI:78097"/>
        <dbReference type="ChEBI" id="CHEBI:85217"/>
    </reaction>
    <physiologicalReaction direction="left-to-right" evidence="13">
        <dbReference type="Rhea" id="RHEA:45425"/>
    </physiologicalReaction>
</comment>
<comment type="catalytic activity">
    <reaction evidence="12">
        <text>1-hexadecanoyl-2-(9Z-octadecenoyl)-sn-glycero-3-phospho-(1'-sn-glycerol) + H2O = 1-hexadecanoyl-sn-glycero-3-phospho-(1'-sn-glycerol) + (9Z)-octadecenoate + H(+)</text>
        <dbReference type="Rhea" id="RHEA:40919"/>
        <dbReference type="ChEBI" id="CHEBI:15377"/>
        <dbReference type="ChEBI" id="CHEBI:15378"/>
        <dbReference type="ChEBI" id="CHEBI:30823"/>
        <dbReference type="ChEBI" id="CHEBI:72841"/>
        <dbReference type="ChEBI" id="CHEBI:75158"/>
    </reaction>
    <physiologicalReaction direction="left-to-right" evidence="12">
        <dbReference type="Rhea" id="RHEA:40920"/>
    </physiologicalReaction>
</comment>
<evidence type="ECO:0000256" key="10">
    <source>
        <dbReference type="ARBA" id="ARBA00023157"/>
    </source>
</evidence>
<dbReference type="PRINTS" id="PR00389">
    <property type="entry name" value="PHPHLIPASEA2"/>
</dbReference>
<evidence type="ECO:0000256" key="9">
    <source>
        <dbReference type="ARBA" id="ARBA00023098"/>
    </source>
</evidence>
<dbReference type="SUPFAM" id="SSF48619">
    <property type="entry name" value="Phospholipase A2, PLA2"/>
    <property type="match status" value="1"/>
</dbReference>
<dbReference type="Ensembl" id="ENSVKKT00000001164.1">
    <property type="protein sequence ID" value="ENSVKKP00000001120.1"/>
    <property type="gene ID" value="ENSVKKG00000000920.1"/>
</dbReference>
<dbReference type="GO" id="GO:0006644">
    <property type="term" value="P:phospholipid metabolic process"/>
    <property type="evidence" value="ECO:0007669"/>
    <property type="project" value="InterPro"/>
</dbReference>
<keyword evidence="6 22" id="KW-0378">Hydrolase</keyword>
<comment type="catalytic activity">
    <reaction evidence="17">
        <text>1-hexadecanoyl-2-(9Z,12Z-octadecadienoyl)-sn-glycero-3-phosphoethanolamine + H2O = 1-hexadecanoyl-sn-glycero-3-phosphoethanolamine + (9Z,12Z)-octadecadienoate + H(+)</text>
        <dbReference type="Rhea" id="RHEA:40815"/>
        <dbReference type="ChEBI" id="CHEBI:15377"/>
        <dbReference type="ChEBI" id="CHEBI:15378"/>
        <dbReference type="ChEBI" id="CHEBI:30245"/>
        <dbReference type="ChEBI" id="CHEBI:73004"/>
        <dbReference type="ChEBI" id="CHEBI:73008"/>
    </reaction>
    <physiologicalReaction direction="left-to-right" evidence="17">
        <dbReference type="Rhea" id="RHEA:40816"/>
    </physiologicalReaction>
</comment>
<evidence type="ECO:0000256" key="17">
    <source>
        <dbReference type="ARBA" id="ARBA00049039"/>
    </source>
</evidence>
<feature type="binding site" evidence="19">
    <location>
        <position position="40"/>
    </location>
    <ligand>
        <name>Ca(2+)</name>
        <dbReference type="ChEBI" id="CHEBI:29108"/>
    </ligand>
</feature>
<dbReference type="PANTHER" id="PTHR11716:SF94">
    <property type="entry name" value="PHOSPHOLIPASE A2"/>
    <property type="match status" value="1"/>
</dbReference>
<accession>A0A8D2IQN9</accession>
<feature type="domain" description="Phospholipase A2-like central" evidence="23">
    <location>
        <begin position="13"/>
        <end position="137"/>
    </location>
</feature>
<evidence type="ECO:0000256" key="1">
    <source>
        <dbReference type="ARBA" id="ARBA00004613"/>
    </source>
</evidence>
<feature type="disulfide bond" evidence="20">
    <location>
        <begin position="56"/>
        <end position="117"/>
    </location>
</feature>
<feature type="binding site" evidence="19">
    <location>
        <position position="44"/>
    </location>
    <ligand>
        <name>Ca(2+)</name>
        <dbReference type="ChEBI" id="CHEBI:29108"/>
    </ligand>
</feature>
<comment type="similarity">
    <text evidence="21">Belongs to the phospholipase A2 family.</text>
</comment>
<comment type="catalytic activity">
    <reaction evidence="15">
        <text>1-hexadecanoyl-2-(5Z,8Z,11Z,14Z-eicosatetraenoyl)-sn-glycero-3-phosphocholine + H2O = 1-hexadecanoyl-sn-glycero-3-phosphocholine + (5Z,8Z,11Z,14Z)-eicosatetraenoate + H(+)</text>
        <dbReference type="Rhea" id="RHEA:40427"/>
        <dbReference type="ChEBI" id="CHEBI:15377"/>
        <dbReference type="ChEBI" id="CHEBI:15378"/>
        <dbReference type="ChEBI" id="CHEBI:32395"/>
        <dbReference type="ChEBI" id="CHEBI:72998"/>
        <dbReference type="ChEBI" id="CHEBI:73003"/>
    </reaction>
    <physiologicalReaction direction="left-to-right" evidence="15">
        <dbReference type="Rhea" id="RHEA:40428"/>
    </physiologicalReaction>
</comment>
<protein>
    <recommendedName>
        <fullName evidence="2 22">Phospholipase A2</fullName>
        <ecNumber evidence="2 22">3.1.1.4</ecNumber>
    </recommendedName>
</protein>
<evidence type="ECO:0000256" key="5">
    <source>
        <dbReference type="ARBA" id="ARBA00022729"/>
    </source>
</evidence>